<dbReference type="GO" id="GO:0003743">
    <property type="term" value="F:translation initiation factor activity"/>
    <property type="evidence" value="ECO:0007669"/>
    <property type="project" value="UniProtKB-KW"/>
</dbReference>
<protein>
    <submittedName>
        <fullName evidence="1">Sporulation initiation factor Spo0A C-terminal domain-containing protein</fullName>
    </submittedName>
</protein>
<dbReference type="GeneID" id="97380508"/>
<proteinExistence type="predicted"/>
<keyword evidence="1" id="KW-0648">Protein biosynthesis</keyword>
<dbReference type="EMBL" id="JAKNHQ010000003">
    <property type="protein sequence ID" value="MCG4610027.1"/>
    <property type="molecule type" value="Genomic_DNA"/>
</dbReference>
<reference evidence="1 2" key="1">
    <citation type="submission" date="2022-01" db="EMBL/GenBank/DDBJ databases">
        <title>Collection of gut derived symbiotic bacterial strains cultured from healthy donors.</title>
        <authorList>
            <person name="Lin H."/>
            <person name="Kohout C."/>
            <person name="Waligurski E."/>
            <person name="Pamer E.G."/>
        </authorList>
    </citation>
    <scope>NUCLEOTIDE SEQUENCE [LARGE SCALE GENOMIC DNA]</scope>
    <source>
        <strain evidence="1 2">DFI.7.58</strain>
    </source>
</reference>
<comment type="caution">
    <text evidence="1">The sequence shown here is derived from an EMBL/GenBank/DDBJ whole genome shotgun (WGS) entry which is preliminary data.</text>
</comment>
<evidence type="ECO:0000313" key="1">
    <source>
        <dbReference type="EMBL" id="MCG4610027.1"/>
    </source>
</evidence>
<dbReference type="Proteomes" id="UP001298681">
    <property type="component" value="Unassembled WGS sequence"/>
</dbReference>
<organism evidence="1 2">
    <name type="scientific">Anaeromassilibacillus senegalensis</name>
    <dbReference type="NCBI Taxonomy" id="1673717"/>
    <lineage>
        <taxon>Bacteria</taxon>
        <taxon>Bacillati</taxon>
        <taxon>Bacillota</taxon>
        <taxon>Clostridia</taxon>
        <taxon>Eubacteriales</taxon>
        <taxon>Acutalibacteraceae</taxon>
        <taxon>Anaeromassilibacillus</taxon>
    </lineage>
</organism>
<name>A0ABS9MIF7_9FIRM</name>
<keyword evidence="1" id="KW-0396">Initiation factor</keyword>
<dbReference type="SUPFAM" id="SSF46894">
    <property type="entry name" value="C-terminal effector domain of the bipartite response regulators"/>
    <property type="match status" value="1"/>
</dbReference>
<sequence>MKNFEEIIAKIARENGTTPENVLREMQLAIDHAYDHHDKEAQKLWDMMSFKSDRPTPEEFIFQVAMMLDKNGSLH</sequence>
<dbReference type="RefSeq" id="WP_071430713.1">
    <property type="nucleotide sequence ID" value="NZ_JAKNHQ010000003.1"/>
</dbReference>
<accession>A0ABS9MIF7</accession>
<evidence type="ECO:0000313" key="2">
    <source>
        <dbReference type="Proteomes" id="UP001298681"/>
    </source>
</evidence>
<dbReference type="InterPro" id="IPR016032">
    <property type="entry name" value="Sig_transdc_resp-reg_C-effctor"/>
</dbReference>
<keyword evidence="2" id="KW-1185">Reference proteome</keyword>
<dbReference type="InterPro" id="IPR036388">
    <property type="entry name" value="WH-like_DNA-bd_sf"/>
</dbReference>
<gene>
    <name evidence="1" type="ORF">L0P57_03620</name>
</gene>
<dbReference type="Gene3D" id="1.10.10.10">
    <property type="entry name" value="Winged helix-like DNA-binding domain superfamily/Winged helix DNA-binding domain"/>
    <property type="match status" value="1"/>
</dbReference>